<protein>
    <submittedName>
        <fullName evidence="5">AMP-dependent synthetase</fullName>
    </submittedName>
</protein>
<dbReference type="OrthoDB" id="9803968at2"/>
<dbReference type="SUPFAM" id="SSF56801">
    <property type="entry name" value="Acetyl-CoA synthetase-like"/>
    <property type="match status" value="1"/>
</dbReference>
<evidence type="ECO:0000313" key="5">
    <source>
        <dbReference type="EMBL" id="AQQ53979.1"/>
    </source>
</evidence>
<organism evidence="5 6">
    <name type="scientific">Planococcus lenghuensis</name>
    <dbReference type="NCBI Taxonomy" id="2213202"/>
    <lineage>
        <taxon>Bacteria</taxon>
        <taxon>Bacillati</taxon>
        <taxon>Bacillota</taxon>
        <taxon>Bacilli</taxon>
        <taxon>Bacillales</taxon>
        <taxon>Caryophanaceae</taxon>
        <taxon>Planococcus</taxon>
    </lineage>
</organism>
<dbReference type="InterPro" id="IPR025110">
    <property type="entry name" value="AMP-bd_C"/>
</dbReference>
<dbReference type="EMBL" id="CP019640">
    <property type="protein sequence ID" value="AQQ53979.1"/>
    <property type="molecule type" value="Genomic_DNA"/>
</dbReference>
<evidence type="ECO:0000313" key="6">
    <source>
        <dbReference type="Proteomes" id="UP000188184"/>
    </source>
</evidence>
<dbReference type="CDD" id="cd17631">
    <property type="entry name" value="FACL_FadD13-like"/>
    <property type="match status" value="1"/>
</dbReference>
<name>A0A1Q2L0L2_9BACL</name>
<dbReference type="NCBIfam" id="NF004837">
    <property type="entry name" value="PRK06187.1"/>
    <property type="match status" value="1"/>
</dbReference>
<dbReference type="AlphaFoldDB" id="A0A1Q2L0L2"/>
<dbReference type="FunFam" id="3.30.300.30:FF:000008">
    <property type="entry name" value="2,3-dihydroxybenzoate-AMP ligase"/>
    <property type="match status" value="1"/>
</dbReference>
<feature type="domain" description="AMP-binding enzyme C-terminal" evidence="4">
    <location>
        <begin position="418"/>
        <end position="493"/>
    </location>
</feature>
<feature type="domain" description="AMP-dependent synthetase/ligase" evidence="3">
    <location>
        <begin position="10"/>
        <end position="368"/>
    </location>
</feature>
<dbReference type="Pfam" id="PF00501">
    <property type="entry name" value="AMP-binding"/>
    <property type="match status" value="1"/>
</dbReference>
<dbReference type="InterPro" id="IPR042099">
    <property type="entry name" value="ANL_N_sf"/>
</dbReference>
<gene>
    <name evidence="5" type="ORF">B0X71_13335</name>
</gene>
<sequence length="506" mass="55964">MFIAEKLKIAADKQPEKAITVFNGTETNYRDFYRKASSLARYFQDKGYRADDIVALYLPNSDDFLVCYYACQIGGFTVLPVNVKLAASEIEYILSHSEARGLIYNESYSELIGKLLPKLPALEDRIVRGTGEGEAPSLESIVTGKEGEAIPIERMAEDTSVVFYTSGTTGKPKGVMLSNKNVEAAAEIWSASMEMTAEDRVQIVAPLFHCAASHVFSIPLIYQGGTVVIEEGFAAEKNLKTMEEEKITIFFGVPAMYSVLLNTPQLEKTDLSSLRLFTYGASPMPYELVKKVKMLFPDVKVQNLYGQTENAPAATSLTDESALEKIGSVGKPLLYTGVRVADEEGNALPVGEVGEIIVKGPQVMKGYLKNEQATYQTVRDGWLFSGDLGKFDEEGFLYIVDRKKDMIIRGGENIYPLEVEEVLYEIPEVLEAAVIGVPHEVMGEVPKAFVVLKEGQRLTEEQVLDYCQGKIAKYKLPQEVEFIDSLPRNASGKVLKTVLRDEVKTG</sequence>
<dbReference type="Gene3D" id="3.30.300.30">
    <property type="match status" value="1"/>
</dbReference>
<dbReference type="InterPro" id="IPR045851">
    <property type="entry name" value="AMP-bd_C_sf"/>
</dbReference>
<dbReference type="InterPro" id="IPR000873">
    <property type="entry name" value="AMP-dep_synth/lig_dom"/>
</dbReference>
<dbReference type="PANTHER" id="PTHR43201:SF5">
    <property type="entry name" value="MEDIUM-CHAIN ACYL-COA LIGASE ACSF2, MITOCHONDRIAL"/>
    <property type="match status" value="1"/>
</dbReference>
<evidence type="ECO:0000259" key="4">
    <source>
        <dbReference type="Pfam" id="PF13193"/>
    </source>
</evidence>
<dbReference type="Pfam" id="PF13193">
    <property type="entry name" value="AMP-binding_C"/>
    <property type="match status" value="1"/>
</dbReference>
<keyword evidence="2" id="KW-0436">Ligase</keyword>
<proteinExistence type="inferred from homology"/>
<dbReference type="GO" id="GO:0031956">
    <property type="term" value="F:medium-chain fatty acid-CoA ligase activity"/>
    <property type="evidence" value="ECO:0007669"/>
    <property type="project" value="TreeGrafter"/>
</dbReference>
<dbReference type="KEGG" id="pmar:B0X71_13335"/>
<comment type="similarity">
    <text evidence="1">Belongs to the ATP-dependent AMP-binding enzyme family.</text>
</comment>
<keyword evidence="6" id="KW-1185">Reference proteome</keyword>
<dbReference type="InterPro" id="IPR020845">
    <property type="entry name" value="AMP-binding_CS"/>
</dbReference>
<evidence type="ECO:0000256" key="1">
    <source>
        <dbReference type="ARBA" id="ARBA00006432"/>
    </source>
</evidence>
<dbReference type="PANTHER" id="PTHR43201">
    <property type="entry name" value="ACYL-COA SYNTHETASE"/>
    <property type="match status" value="1"/>
</dbReference>
<evidence type="ECO:0000259" key="3">
    <source>
        <dbReference type="Pfam" id="PF00501"/>
    </source>
</evidence>
<evidence type="ECO:0000256" key="2">
    <source>
        <dbReference type="ARBA" id="ARBA00022598"/>
    </source>
</evidence>
<accession>A0A1Q2L0L2</accession>
<reference evidence="5 6" key="1">
    <citation type="submission" date="2017-02" db="EMBL/GenBank/DDBJ databases">
        <title>The complete genomic sequence of a novel cold adapted crude oil-degrading bacterium Planococcus qaidamina Y42.</title>
        <authorList>
            <person name="Yang R."/>
        </authorList>
    </citation>
    <scope>NUCLEOTIDE SEQUENCE [LARGE SCALE GENOMIC DNA]</scope>
    <source>
        <strain evidence="5 6">Y42</strain>
    </source>
</reference>
<dbReference type="RefSeq" id="WP_077589877.1">
    <property type="nucleotide sequence ID" value="NZ_CP019640.1"/>
</dbReference>
<dbReference type="PROSITE" id="PS00455">
    <property type="entry name" value="AMP_BINDING"/>
    <property type="match status" value="1"/>
</dbReference>
<dbReference type="Proteomes" id="UP000188184">
    <property type="component" value="Chromosome"/>
</dbReference>
<dbReference type="Gene3D" id="3.40.50.12780">
    <property type="entry name" value="N-terminal domain of ligase-like"/>
    <property type="match status" value="1"/>
</dbReference>
<dbReference type="GO" id="GO:0006631">
    <property type="term" value="P:fatty acid metabolic process"/>
    <property type="evidence" value="ECO:0007669"/>
    <property type="project" value="TreeGrafter"/>
</dbReference>